<dbReference type="InterPro" id="IPR014284">
    <property type="entry name" value="RNA_pol_sigma-70_dom"/>
</dbReference>
<evidence type="ECO:0000259" key="7">
    <source>
        <dbReference type="Pfam" id="PF04542"/>
    </source>
</evidence>
<dbReference type="GO" id="GO:0003677">
    <property type="term" value="F:DNA binding"/>
    <property type="evidence" value="ECO:0007669"/>
    <property type="project" value="UniProtKB-KW"/>
</dbReference>
<dbReference type="PANTHER" id="PTHR43133:SF8">
    <property type="entry name" value="RNA POLYMERASE SIGMA FACTOR HI_1459-RELATED"/>
    <property type="match status" value="1"/>
</dbReference>
<keyword evidence="5" id="KW-0804">Transcription</keyword>
<keyword evidence="4" id="KW-0238">DNA-binding</keyword>
<feature type="region of interest" description="Disordered" evidence="6">
    <location>
        <begin position="156"/>
        <end position="178"/>
    </location>
</feature>
<dbReference type="InterPro" id="IPR013325">
    <property type="entry name" value="RNA_pol_sigma_r2"/>
</dbReference>
<dbReference type="CDD" id="cd06171">
    <property type="entry name" value="Sigma70_r4"/>
    <property type="match status" value="1"/>
</dbReference>
<dbReference type="PANTHER" id="PTHR43133">
    <property type="entry name" value="RNA POLYMERASE ECF-TYPE SIGMA FACTO"/>
    <property type="match status" value="1"/>
</dbReference>
<dbReference type="Pfam" id="PF04542">
    <property type="entry name" value="Sigma70_r2"/>
    <property type="match status" value="1"/>
</dbReference>
<evidence type="ECO:0000256" key="2">
    <source>
        <dbReference type="ARBA" id="ARBA00023015"/>
    </source>
</evidence>
<keyword evidence="9" id="KW-0614">Plasmid</keyword>
<dbReference type="Gene3D" id="1.10.1740.10">
    <property type="match status" value="1"/>
</dbReference>
<sequence>MERLSSRVYSLARYTLGSAQDAEDVTQEVFIRLWENWAQVDLERVEGWLIRVTSNACVDFRRRSSARPEAGGSRAPTRAIDRCPSAATDPSTAAESSELRSRVADAIARLQEPYRSVLILREIEGLPYAEISQALGMSMPSVKVNLHRARARLTELLGPLGDPPSSSGQRREAGERVH</sequence>
<gene>
    <name evidence="9" type="primary">sigE_1</name>
    <name evidence="9" type="ORF">ElP_70510</name>
</gene>
<dbReference type="SUPFAM" id="SSF88946">
    <property type="entry name" value="Sigma2 domain of RNA polymerase sigma factors"/>
    <property type="match status" value="1"/>
</dbReference>
<evidence type="ECO:0000256" key="1">
    <source>
        <dbReference type="ARBA" id="ARBA00010641"/>
    </source>
</evidence>
<proteinExistence type="inferred from homology"/>
<dbReference type="SUPFAM" id="SSF88659">
    <property type="entry name" value="Sigma3 and sigma4 domains of RNA polymerase sigma factors"/>
    <property type="match status" value="1"/>
</dbReference>
<evidence type="ECO:0000256" key="5">
    <source>
        <dbReference type="ARBA" id="ARBA00023163"/>
    </source>
</evidence>
<dbReference type="Gene3D" id="1.10.10.10">
    <property type="entry name" value="Winged helix-like DNA-binding domain superfamily/Winged helix DNA-binding domain"/>
    <property type="match status" value="1"/>
</dbReference>
<dbReference type="GO" id="GO:0016987">
    <property type="term" value="F:sigma factor activity"/>
    <property type="evidence" value="ECO:0007669"/>
    <property type="project" value="UniProtKB-KW"/>
</dbReference>
<dbReference type="InterPro" id="IPR013249">
    <property type="entry name" value="RNA_pol_sigma70_r4_t2"/>
</dbReference>
<comment type="similarity">
    <text evidence="1">Belongs to the sigma-70 factor family. ECF subfamily.</text>
</comment>
<evidence type="ECO:0000313" key="10">
    <source>
        <dbReference type="Proteomes" id="UP000317835"/>
    </source>
</evidence>
<dbReference type="KEGG" id="tpla:ElP_70510"/>
<feature type="compositionally biased region" description="Basic and acidic residues" evidence="6">
    <location>
        <begin position="169"/>
        <end position="178"/>
    </location>
</feature>
<dbReference type="GO" id="GO:0006352">
    <property type="term" value="P:DNA-templated transcription initiation"/>
    <property type="evidence" value="ECO:0007669"/>
    <property type="project" value="InterPro"/>
</dbReference>
<keyword evidence="2" id="KW-0805">Transcription regulation</keyword>
<dbReference type="RefSeq" id="WP_197447170.1">
    <property type="nucleotide sequence ID" value="NZ_CP036427.1"/>
</dbReference>
<dbReference type="Proteomes" id="UP000317835">
    <property type="component" value="Plasmid pElP_1"/>
</dbReference>
<keyword evidence="10" id="KW-1185">Reference proteome</keyword>
<accession>A0A518HE08</accession>
<evidence type="ECO:0000256" key="6">
    <source>
        <dbReference type="SAM" id="MobiDB-lite"/>
    </source>
</evidence>
<evidence type="ECO:0000313" key="9">
    <source>
        <dbReference type="EMBL" id="QDV39088.1"/>
    </source>
</evidence>
<dbReference type="InterPro" id="IPR036388">
    <property type="entry name" value="WH-like_DNA-bd_sf"/>
</dbReference>
<dbReference type="InterPro" id="IPR007627">
    <property type="entry name" value="RNA_pol_sigma70_r2"/>
</dbReference>
<evidence type="ECO:0000259" key="8">
    <source>
        <dbReference type="Pfam" id="PF08281"/>
    </source>
</evidence>
<protein>
    <submittedName>
        <fullName evidence="9">ECF RNA polymerase sigma factor SigE</fullName>
    </submittedName>
</protein>
<evidence type="ECO:0000256" key="3">
    <source>
        <dbReference type="ARBA" id="ARBA00023082"/>
    </source>
</evidence>
<evidence type="ECO:0000256" key="4">
    <source>
        <dbReference type="ARBA" id="ARBA00023125"/>
    </source>
</evidence>
<organism evidence="9 10">
    <name type="scientific">Tautonia plasticadhaerens</name>
    <dbReference type="NCBI Taxonomy" id="2527974"/>
    <lineage>
        <taxon>Bacteria</taxon>
        <taxon>Pseudomonadati</taxon>
        <taxon>Planctomycetota</taxon>
        <taxon>Planctomycetia</taxon>
        <taxon>Isosphaerales</taxon>
        <taxon>Isosphaeraceae</taxon>
        <taxon>Tautonia</taxon>
    </lineage>
</organism>
<name>A0A518HE08_9BACT</name>
<dbReference type="AlphaFoldDB" id="A0A518HE08"/>
<dbReference type="InterPro" id="IPR039425">
    <property type="entry name" value="RNA_pol_sigma-70-like"/>
</dbReference>
<dbReference type="InterPro" id="IPR013324">
    <property type="entry name" value="RNA_pol_sigma_r3/r4-like"/>
</dbReference>
<dbReference type="Pfam" id="PF08281">
    <property type="entry name" value="Sigma70_r4_2"/>
    <property type="match status" value="1"/>
</dbReference>
<keyword evidence="3" id="KW-0731">Sigma factor</keyword>
<geneLocation type="plasmid" evidence="10">
    <name>pelp_1</name>
</geneLocation>
<feature type="domain" description="RNA polymerase sigma-70 region 2" evidence="7">
    <location>
        <begin position="2"/>
        <end position="65"/>
    </location>
</feature>
<dbReference type="NCBIfam" id="TIGR02937">
    <property type="entry name" value="sigma70-ECF"/>
    <property type="match status" value="1"/>
</dbReference>
<feature type="domain" description="RNA polymerase sigma factor 70 region 4 type 2" evidence="8">
    <location>
        <begin position="102"/>
        <end position="153"/>
    </location>
</feature>
<feature type="region of interest" description="Disordered" evidence="6">
    <location>
        <begin position="65"/>
        <end position="97"/>
    </location>
</feature>
<dbReference type="EMBL" id="CP036427">
    <property type="protein sequence ID" value="QDV39088.1"/>
    <property type="molecule type" value="Genomic_DNA"/>
</dbReference>
<reference evidence="9 10" key="1">
    <citation type="submission" date="2019-02" db="EMBL/GenBank/DDBJ databases">
        <title>Deep-cultivation of Planctomycetes and their phenomic and genomic characterization uncovers novel biology.</title>
        <authorList>
            <person name="Wiegand S."/>
            <person name="Jogler M."/>
            <person name="Boedeker C."/>
            <person name="Pinto D."/>
            <person name="Vollmers J."/>
            <person name="Rivas-Marin E."/>
            <person name="Kohn T."/>
            <person name="Peeters S.H."/>
            <person name="Heuer A."/>
            <person name="Rast P."/>
            <person name="Oberbeckmann S."/>
            <person name="Bunk B."/>
            <person name="Jeske O."/>
            <person name="Meyerdierks A."/>
            <person name="Storesund J.E."/>
            <person name="Kallscheuer N."/>
            <person name="Luecker S."/>
            <person name="Lage O.M."/>
            <person name="Pohl T."/>
            <person name="Merkel B.J."/>
            <person name="Hornburger P."/>
            <person name="Mueller R.-W."/>
            <person name="Bruemmer F."/>
            <person name="Labrenz M."/>
            <person name="Spormann A.M."/>
            <person name="Op den Camp H."/>
            <person name="Overmann J."/>
            <person name="Amann R."/>
            <person name="Jetten M.S.M."/>
            <person name="Mascher T."/>
            <person name="Medema M.H."/>
            <person name="Devos D.P."/>
            <person name="Kaster A.-K."/>
            <person name="Ovreas L."/>
            <person name="Rohde M."/>
            <person name="Galperin M.Y."/>
            <person name="Jogler C."/>
        </authorList>
    </citation>
    <scope>NUCLEOTIDE SEQUENCE [LARGE SCALE GENOMIC DNA]</scope>
    <source>
        <strain evidence="9 10">ElP</strain>
        <plasmid evidence="10">pelp_1</plasmid>
    </source>
</reference>